<organism evidence="2 3">
    <name type="scientific">Diploptera punctata</name>
    <name type="common">Pacific beetle cockroach</name>
    <dbReference type="NCBI Taxonomy" id="6984"/>
    <lineage>
        <taxon>Eukaryota</taxon>
        <taxon>Metazoa</taxon>
        <taxon>Ecdysozoa</taxon>
        <taxon>Arthropoda</taxon>
        <taxon>Hexapoda</taxon>
        <taxon>Insecta</taxon>
        <taxon>Pterygota</taxon>
        <taxon>Neoptera</taxon>
        <taxon>Polyneoptera</taxon>
        <taxon>Dictyoptera</taxon>
        <taxon>Blattodea</taxon>
        <taxon>Blaberoidea</taxon>
        <taxon>Blaberidae</taxon>
        <taxon>Diplopterinae</taxon>
        <taxon>Diploptera</taxon>
    </lineage>
</organism>
<keyword evidence="3" id="KW-1185">Reference proteome</keyword>
<feature type="region of interest" description="Disordered" evidence="1">
    <location>
        <begin position="116"/>
        <end position="168"/>
    </location>
</feature>
<evidence type="ECO:0000256" key="1">
    <source>
        <dbReference type="SAM" id="MobiDB-lite"/>
    </source>
</evidence>
<dbReference type="AlphaFoldDB" id="A0AAD8AH01"/>
<sequence length="258" mass="31121">MHKLLTRIVRKLNKYKNNLKNKWCHLKNKHDITNDWLESSVLLDCKKINEKEYKLKPKSPIKLSKKDNKNPKKYVEKHQIPEIIVETFSAEHLSESNNKPNAVNNDNKENLERTLHKNLQHNKYGKKDHYKKDKKKNNDKQDFRHSKPDWESKQKKQNNLETMDDEKKDNTQYVMLEHGKTWPTLNVESSKQNNISGDWIMKLADGRAEQRKLNQKNDWIFDRADARKMKRNQMKDDWYFQRAHGRKDCRHNSNSDWC</sequence>
<gene>
    <name evidence="2" type="ORF">L9F63_026598</name>
</gene>
<dbReference type="Proteomes" id="UP001233999">
    <property type="component" value="Unassembled WGS sequence"/>
</dbReference>
<reference evidence="2" key="1">
    <citation type="journal article" date="2023" name="IScience">
        <title>Live-bearing cockroach genome reveals convergent evolutionary mechanisms linked to viviparity in insects and beyond.</title>
        <authorList>
            <person name="Fouks B."/>
            <person name="Harrison M.C."/>
            <person name="Mikhailova A.A."/>
            <person name="Marchal E."/>
            <person name="English S."/>
            <person name="Carruthers M."/>
            <person name="Jennings E.C."/>
            <person name="Chiamaka E.L."/>
            <person name="Frigard R.A."/>
            <person name="Pippel M."/>
            <person name="Attardo G.M."/>
            <person name="Benoit J.B."/>
            <person name="Bornberg-Bauer E."/>
            <person name="Tobe S.S."/>
        </authorList>
    </citation>
    <scope>NUCLEOTIDE SEQUENCE</scope>
    <source>
        <strain evidence="2">Stay&amp;Tobe</strain>
    </source>
</reference>
<accession>A0AAD8AH01</accession>
<dbReference type="EMBL" id="JASPKZ010000929">
    <property type="protein sequence ID" value="KAJ9598864.1"/>
    <property type="molecule type" value="Genomic_DNA"/>
</dbReference>
<protein>
    <submittedName>
        <fullName evidence="2">Uncharacterized protein</fullName>
    </submittedName>
</protein>
<feature type="compositionally biased region" description="Basic and acidic residues" evidence="1">
    <location>
        <begin position="125"/>
        <end position="154"/>
    </location>
</feature>
<comment type="caution">
    <text evidence="2">The sequence shown here is derived from an EMBL/GenBank/DDBJ whole genome shotgun (WGS) entry which is preliminary data.</text>
</comment>
<evidence type="ECO:0000313" key="2">
    <source>
        <dbReference type="EMBL" id="KAJ9598864.1"/>
    </source>
</evidence>
<name>A0AAD8AH01_DIPPU</name>
<reference evidence="2" key="2">
    <citation type="submission" date="2023-05" db="EMBL/GenBank/DDBJ databases">
        <authorList>
            <person name="Fouks B."/>
        </authorList>
    </citation>
    <scope>NUCLEOTIDE SEQUENCE</scope>
    <source>
        <strain evidence="2">Stay&amp;Tobe</strain>
        <tissue evidence="2">Testes</tissue>
    </source>
</reference>
<evidence type="ECO:0000313" key="3">
    <source>
        <dbReference type="Proteomes" id="UP001233999"/>
    </source>
</evidence>
<proteinExistence type="predicted"/>